<reference evidence="1 2" key="1">
    <citation type="submission" date="2018-06" db="EMBL/GenBank/DDBJ databases">
        <authorList>
            <consortium name="Pathogen Informatics"/>
            <person name="Doyle S."/>
        </authorList>
    </citation>
    <scope>NUCLEOTIDE SEQUENCE [LARGE SCALE GENOMIC DNA]</scope>
    <source>
        <strain evidence="1 2">NCTC10005</strain>
    </source>
</reference>
<organism evidence="1 2">
    <name type="scientific">Enterobacter cloacae</name>
    <dbReference type="NCBI Taxonomy" id="550"/>
    <lineage>
        <taxon>Bacteria</taxon>
        <taxon>Pseudomonadati</taxon>
        <taxon>Pseudomonadota</taxon>
        <taxon>Gammaproteobacteria</taxon>
        <taxon>Enterobacterales</taxon>
        <taxon>Enterobacteriaceae</taxon>
        <taxon>Enterobacter</taxon>
        <taxon>Enterobacter cloacae complex</taxon>
    </lineage>
</organism>
<proteinExistence type="predicted"/>
<evidence type="ECO:0000313" key="2">
    <source>
        <dbReference type="Proteomes" id="UP000255106"/>
    </source>
</evidence>
<dbReference type="Proteomes" id="UP000255106">
    <property type="component" value="Unassembled WGS sequence"/>
</dbReference>
<dbReference type="GO" id="GO:0005886">
    <property type="term" value="C:plasma membrane"/>
    <property type="evidence" value="ECO:0007669"/>
    <property type="project" value="UniProtKB-SubCell"/>
</dbReference>
<dbReference type="RefSeq" id="WP_044157640.1">
    <property type="nucleotide sequence ID" value="NZ_CP056776.1"/>
</dbReference>
<dbReference type="EMBL" id="UGJB01000004">
    <property type="protein sequence ID" value="STQ09118.1"/>
    <property type="molecule type" value="Genomic_DNA"/>
</dbReference>
<dbReference type="AlphaFoldDB" id="A0A0M7E428"/>
<sequence length="125" mass="14572">MTTHLLQYWNMAATLFSIFFFIAYLFVIFQIVTDLFRDNTLNGFFKSLWIMLLLFIPLITSVFYLILRGKGMAKRQRAYRLDANAAAQYSLCKSPAEQISDAKKLLDQDVISQEEFELLKKKAIN</sequence>
<evidence type="ECO:0000313" key="1">
    <source>
        <dbReference type="EMBL" id="STQ09118.1"/>
    </source>
</evidence>
<protein>
    <submittedName>
        <fullName evidence="1">Putative integral membrane protein</fullName>
    </submittedName>
</protein>
<gene>
    <name evidence="1" type="ORF">NCTC10005_01821</name>
</gene>
<accession>A0A0M7E428</accession>
<name>A0A0M7E428_ENTCL</name>